<dbReference type="EMBL" id="LAZR01002917">
    <property type="protein sequence ID" value="KKN24011.1"/>
    <property type="molecule type" value="Genomic_DNA"/>
</dbReference>
<comment type="caution">
    <text evidence="1">The sequence shown here is derived from an EMBL/GenBank/DDBJ whole genome shotgun (WGS) entry which is preliminary data.</text>
</comment>
<accession>A0A0F9RG10</accession>
<evidence type="ECO:0000313" key="1">
    <source>
        <dbReference type="EMBL" id="KKN24011.1"/>
    </source>
</evidence>
<gene>
    <name evidence="1" type="ORF">LCGC14_0899090</name>
</gene>
<reference evidence="1" key="1">
    <citation type="journal article" date="2015" name="Nature">
        <title>Complex archaea that bridge the gap between prokaryotes and eukaryotes.</title>
        <authorList>
            <person name="Spang A."/>
            <person name="Saw J.H."/>
            <person name="Jorgensen S.L."/>
            <person name="Zaremba-Niedzwiedzka K."/>
            <person name="Martijn J."/>
            <person name="Lind A.E."/>
            <person name="van Eijk R."/>
            <person name="Schleper C."/>
            <person name="Guy L."/>
            <person name="Ettema T.J."/>
        </authorList>
    </citation>
    <scope>NUCLEOTIDE SEQUENCE</scope>
</reference>
<name>A0A0F9RG10_9ZZZZ</name>
<dbReference type="AlphaFoldDB" id="A0A0F9RG10"/>
<protein>
    <submittedName>
        <fullName evidence="1">Uncharacterized protein</fullName>
    </submittedName>
</protein>
<organism evidence="1">
    <name type="scientific">marine sediment metagenome</name>
    <dbReference type="NCBI Taxonomy" id="412755"/>
    <lineage>
        <taxon>unclassified sequences</taxon>
        <taxon>metagenomes</taxon>
        <taxon>ecological metagenomes</taxon>
    </lineage>
</organism>
<proteinExistence type="predicted"/>
<sequence>MVTLMKTSKTLRVLSSINKNNPNIYKILFIGIRILYYLKLLLDTTVLKVKY</sequence>
<feature type="non-terminal residue" evidence="1">
    <location>
        <position position="51"/>
    </location>
</feature>